<dbReference type="AlphaFoldDB" id="A0A6M2DJS4"/>
<proteinExistence type="inferred from homology"/>
<comment type="similarity">
    <text evidence="1">Belongs to the FAM136 family.</text>
</comment>
<accession>A0A6M2DJS4</accession>
<name>A0A6M2DJS4_XENCH</name>
<reference evidence="2" key="1">
    <citation type="submission" date="2020-03" db="EMBL/GenBank/DDBJ databases">
        <title>Transcriptomic Profiling of the Digestive Tract of the Rat Flea, Xenopsylla cheopis, Following Blood Feeding and Infection with Yersinia pestis.</title>
        <authorList>
            <person name="Bland D.M."/>
            <person name="Martens C.A."/>
            <person name="Virtaneva K."/>
            <person name="Kanakabandi K."/>
            <person name="Long D."/>
            <person name="Rosenke R."/>
            <person name="Saturday G.A."/>
            <person name="Hoyt F.H."/>
            <person name="Bruno D.P."/>
            <person name="Ribeiro J.M.C."/>
            <person name="Hinnebusch J."/>
        </authorList>
    </citation>
    <scope>NUCLEOTIDE SEQUENCE</scope>
</reference>
<dbReference type="PANTHER" id="PTHR21096">
    <property type="entry name" value="PROTEIN FAM136A"/>
    <property type="match status" value="1"/>
</dbReference>
<dbReference type="InterPro" id="IPR008560">
    <property type="entry name" value="DUF842_euk"/>
</dbReference>
<dbReference type="GO" id="GO:0005737">
    <property type="term" value="C:cytoplasm"/>
    <property type="evidence" value="ECO:0007669"/>
    <property type="project" value="TreeGrafter"/>
</dbReference>
<evidence type="ECO:0008006" key="3">
    <source>
        <dbReference type="Google" id="ProtNLM"/>
    </source>
</evidence>
<evidence type="ECO:0000313" key="2">
    <source>
        <dbReference type="EMBL" id="NOV46306.1"/>
    </source>
</evidence>
<protein>
    <recommendedName>
        <fullName evidence="3">Protein FAM136A</fullName>
    </recommendedName>
</protein>
<sequence length="141" mass="16398">MVERQRQRIEYEITKMVDEMDKEYLRKIQADMHRCAAKCCEDKESSLSSVQSCVERCSGPLNKAQQYVQSELEGFQGRLQRCVMQCNDDIKDMMGPTPSDKDVDKFTHRFEACAVNCVDKHVELLPQMMKAMKHVLSKEQN</sequence>
<dbReference type="Pfam" id="PF05811">
    <property type="entry name" value="DUF842"/>
    <property type="match status" value="1"/>
</dbReference>
<organism evidence="2">
    <name type="scientific">Xenopsylla cheopis</name>
    <name type="common">Oriental rat flea</name>
    <name type="synonym">Pulex cheopis</name>
    <dbReference type="NCBI Taxonomy" id="163159"/>
    <lineage>
        <taxon>Eukaryota</taxon>
        <taxon>Metazoa</taxon>
        <taxon>Ecdysozoa</taxon>
        <taxon>Arthropoda</taxon>
        <taxon>Hexapoda</taxon>
        <taxon>Insecta</taxon>
        <taxon>Pterygota</taxon>
        <taxon>Neoptera</taxon>
        <taxon>Endopterygota</taxon>
        <taxon>Siphonaptera</taxon>
        <taxon>Pulicidae</taxon>
        <taxon>Xenopsyllinae</taxon>
        <taxon>Xenopsylla</taxon>
    </lineage>
</organism>
<dbReference type="EMBL" id="GIIL01002580">
    <property type="protein sequence ID" value="NOV46306.1"/>
    <property type="molecule type" value="Transcribed_RNA"/>
</dbReference>
<dbReference type="PANTHER" id="PTHR21096:SF0">
    <property type="entry name" value="PROTEIN FAM136A"/>
    <property type="match status" value="1"/>
</dbReference>
<evidence type="ECO:0000256" key="1">
    <source>
        <dbReference type="ARBA" id="ARBA00009952"/>
    </source>
</evidence>